<evidence type="ECO:0000313" key="1">
    <source>
        <dbReference type="EMBL" id="SNX98486.1"/>
    </source>
</evidence>
<evidence type="ECO:0000313" key="3">
    <source>
        <dbReference type="Proteomes" id="UP000219514"/>
    </source>
</evidence>
<dbReference type="Proteomes" id="UP000219514">
    <property type="component" value="Unassembled WGS sequence"/>
</dbReference>
<dbReference type="AlphaFoldDB" id="A0A285EK96"/>
<keyword evidence="3" id="KW-1185">Reference proteome</keyword>
<dbReference type="EMBL" id="OBDO01000010">
    <property type="protein sequence ID" value="SNX98486.1"/>
    <property type="molecule type" value="Genomic_DNA"/>
</dbReference>
<gene>
    <name evidence="1" type="ORF">SAMN06893097_110270</name>
    <name evidence="2" type="ORF">SAMN06893097_1181</name>
</gene>
<reference evidence="1 3" key="1">
    <citation type="submission" date="2017-09" db="EMBL/GenBank/DDBJ databases">
        <authorList>
            <person name="Ehlers B."/>
            <person name="Leendertz F.H."/>
        </authorList>
    </citation>
    <scope>NUCLEOTIDE SEQUENCE [LARGE SCALE GENOMIC DNA]</scope>
    <source>
        <strain evidence="1 3">DSM 46844</strain>
    </source>
</reference>
<sequence>MDKVVDSAAAAVADVPDGAVLGVGGFGLCGV</sequence>
<dbReference type="SUPFAM" id="SSF100950">
    <property type="entry name" value="NagB/RpiA/CoA transferase-like"/>
    <property type="match status" value="1"/>
</dbReference>
<protein>
    <submittedName>
        <fullName evidence="1">3-oxoacid CoA-transferase subunit A</fullName>
    </submittedName>
</protein>
<dbReference type="GO" id="GO:0008410">
    <property type="term" value="F:CoA-transferase activity"/>
    <property type="evidence" value="ECO:0007669"/>
    <property type="project" value="InterPro"/>
</dbReference>
<evidence type="ECO:0000313" key="2">
    <source>
        <dbReference type="EMBL" id="SNX99350.1"/>
    </source>
</evidence>
<organism evidence="1 3">
    <name type="scientific">Geodermatophilus sabuli</name>
    <dbReference type="NCBI Taxonomy" id="1564158"/>
    <lineage>
        <taxon>Bacteria</taxon>
        <taxon>Bacillati</taxon>
        <taxon>Actinomycetota</taxon>
        <taxon>Actinomycetes</taxon>
        <taxon>Geodermatophilales</taxon>
        <taxon>Geodermatophilaceae</taxon>
        <taxon>Geodermatophilus</taxon>
    </lineage>
</organism>
<dbReference type="EMBL" id="OBDO01000018">
    <property type="protein sequence ID" value="SNX99350.1"/>
    <property type="molecule type" value="Genomic_DNA"/>
</dbReference>
<feature type="non-terminal residue" evidence="1">
    <location>
        <position position="31"/>
    </location>
</feature>
<dbReference type="InterPro" id="IPR037171">
    <property type="entry name" value="NagB/RpiA_transferase-like"/>
</dbReference>
<accession>A0A285EK96</accession>
<proteinExistence type="predicted"/>
<dbReference type="Gene3D" id="3.40.1080.10">
    <property type="entry name" value="Glutaconate Coenzyme A-transferase"/>
    <property type="match status" value="1"/>
</dbReference>
<dbReference type="RefSeq" id="WP_281253798.1">
    <property type="nucleotide sequence ID" value="NZ_JACHXB010000005.1"/>
</dbReference>
<name>A0A285EK96_9ACTN</name>
<keyword evidence="1" id="KW-0808">Transferase</keyword>
<dbReference type="InterPro" id="IPR004165">
    <property type="entry name" value="CoA_trans_fam_I"/>
</dbReference>
<dbReference type="Pfam" id="PF01144">
    <property type="entry name" value="CoA_trans"/>
    <property type="match status" value="1"/>
</dbReference>